<dbReference type="FunFam" id="1.20.1740.10:FF:000004">
    <property type="entry name" value="Sodium:alanine symporter family protein"/>
    <property type="match status" value="1"/>
</dbReference>
<evidence type="ECO:0000256" key="3">
    <source>
        <dbReference type="ARBA" id="ARBA00022448"/>
    </source>
</evidence>
<sequence length="509" mass="55101">MEAIVNTLVGYIWGNALVILSLGVGLYFTLATRGVQFRYLIKMICLLKENKASKEGISSFQAFCLALSGRVGVGNIAGVATAIAAGGPGAIFWMVVMGLLGGASAFIESTLAQIYKQRSDGQYRGGSPYYIEKGLKLTPFAIFVAAVICLSYGVLVPGIQANTIADSFQTSFNIPPVVTGLIVTLLMAWLIFGGVKRIASAADKIVPLMALAYIVMMVIILSSHYDKVPAMFSLIFRSALGMDAVFGGIVGTAVSWGVRRAVFSNVAGAGEATFSSAAAEVSHPAKQGLIQAFSIYIDTVLVCTASGLMILVTNMYNVFPDGSSTALIEHIPGVAAGTAWTQMAVSTVFESTGSGFVSVAVFLFAFTTLMAYYYIAETTIVYLDRKLKYPILKLLLKIVFLVIIFIGSIQSVSMMWSLGDIGFGSMSYLNLIAIVFLSKPALRALRDYERQEKLGIDPVFDPKVAGIENAEVWEEISREYQSHHQDNKQEETEKRLTTEQDKYSEDRQL</sequence>
<evidence type="ECO:0000256" key="5">
    <source>
        <dbReference type="ARBA" id="ARBA00022692"/>
    </source>
</evidence>
<feature type="transmembrane region" description="Helical" evidence="9">
    <location>
        <begin position="422"/>
        <end position="442"/>
    </location>
</feature>
<protein>
    <submittedName>
        <fullName evidence="11">Alanine:cation symporter family protein</fullName>
    </submittedName>
</protein>
<gene>
    <name evidence="11" type="ORF">JRA39_003268</name>
</gene>
<evidence type="ECO:0000256" key="7">
    <source>
        <dbReference type="ARBA" id="ARBA00022989"/>
    </source>
</evidence>
<dbReference type="Gene3D" id="1.20.1740.10">
    <property type="entry name" value="Amino acid/polyamine transporter I"/>
    <property type="match status" value="1"/>
</dbReference>
<evidence type="ECO:0000256" key="10">
    <source>
        <dbReference type="SAM" id="MobiDB-lite"/>
    </source>
</evidence>
<evidence type="ECO:0000256" key="4">
    <source>
        <dbReference type="ARBA" id="ARBA00022475"/>
    </source>
</evidence>
<feature type="transmembrane region" description="Helical" evidence="9">
    <location>
        <begin position="231"/>
        <end position="254"/>
    </location>
</feature>
<dbReference type="NCBIfam" id="TIGR00835">
    <property type="entry name" value="agcS"/>
    <property type="match status" value="1"/>
</dbReference>
<evidence type="ECO:0000256" key="1">
    <source>
        <dbReference type="ARBA" id="ARBA00004651"/>
    </source>
</evidence>
<comment type="similarity">
    <text evidence="2 9">Belongs to the alanine or glycine:cation symporter (AGCS) (TC 2.A.25) family.</text>
</comment>
<evidence type="ECO:0000256" key="6">
    <source>
        <dbReference type="ARBA" id="ARBA00022847"/>
    </source>
</evidence>
<feature type="transmembrane region" description="Helical" evidence="9">
    <location>
        <begin position="295"/>
        <end position="316"/>
    </location>
</feature>
<dbReference type="PANTHER" id="PTHR30330:SF7">
    <property type="entry name" value="SODIUM_PROTON-DEPENDENT ALANINE CARRIER PROTEIN YRBD-RELATED"/>
    <property type="match status" value="1"/>
</dbReference>
<dbReference type="EMBL" id="AAZDVE040000030">
    <property type="protein sequence ID" value="EMP9434172.1"/>
    <property type="molecule type" value="Genomic_DNA"/>
</dbReference>
<accession>A0AAI9MWQ3</accession>
<organism evidence="11">
    <name type="scientific">Providencia stuartii</name>
    <dbReference type="NCBI Taxonomy" id="588"/>
    <lineage>
        <taxon>Bacteria</taxon>
        <taxon>Pseudomonadati</taxon>
        <taxon>Pseudomonadota</taxon>
        <taxon>Gammaproteobacteria</taxon>
        <taxon>Enterobacterales</taxon>
        <taxon>Morganellaceae</taxon>
        <taxon>Providencia</taxon>
    </lineage>
</organism>
<dbReference type="GO" id="GO:0005283">
    <property type="term" value="F:amino acid:sodium symporter activity"/>
    <property type="evidence" value="ECO:0007669"/>
    <property type="project" value="InterPro"/>
</dbReference>
<evidence type="ECO:0000256" key="2">
    <source>
        <dbReference type="ARBA" id="ARBA00009261"/>
    </source>
</evidence>
<dbReference type="GO" id="GO:0005886">
    <property type="term" value="C:plasma membrane"/>
    <property type="evidence" value="ECO:0007669"/>
    <property type="project" value="UniProtKB-SubCell"/>
</dbReference>
<reference evidence="11" key="1">
    <citation type="submission" date="2024-02" db="EMBL/GenBank/DDBJ databases">
        <authorList>
            <consortium name="Clinical and Environmental Microbiology Branch: Whole genome sequencing antimicrobial resistance pathogens in the healthcare setting"/>
        </authorList>
    </citation>
    <scope>NUCLEOTIDE SEQUENCE</scope>
    <source>
        <strain evidence="11">2020GO-00142</strain>
    </source>
</reference>
<dbReference type="PRINTS" id="PR00175">
    <property type="entry name" value="NAALASMPORT"/>
</dbReference>
<comment type="subcellular location">
    <subcellularLocation>
        <location evidence="9">Cell inner membrane</location>
        <topology evidence="9">Multi-pass membrane protein</topology>
    </subcellularLocation>
    <subcellularLocation>
        <location evidence="1">Cell membrane</location>
        <topology evidence="1">Multi-pass membrane protein</topology>
    </subcellularLocation>
</comment>
<feature type="region of interest" description="Disordered" evidence="10">
    <location>
        <begin position="478"/>
        <end position="509"/>
    </location>
</feature>
<feature type="transmembrane region" description="Helical" evidence="9">
    <location>
        <begin position="62"/>
        <end position="85"/>
    </location>
</feature>
<dbReference type="Pfam" id="PF01235">
    <property type="entry name" value="Na_Ala_symp"/>
    <property type="match status" value="1"/>
</dbReference>
<evidence type="ECO:0000256" key="9">
    <source>
        <dbReference type="RuleBase" id="RU363064"/>
    </source>
</evidence>
<feature type="transmembrane region" description="Helical" evidence="9">
    <location>
        <begin position="394"/>
        <end position="416"/>
    </location>
</feature>
<keyword evidence="8 9" id="KW-0472">Membrane</keyword>
<dbReference type="InterPro" id="IPR001463">
    <property type="entry name" value="Na/Ala_symport"/>
</dbReference>
<feature type="transmembrane region" description="Helical" evidence="9">
    <location>
        <begin position="205"/>
        <end position="225"/>
    </location>
</feature>
<evidence type="ECO:0000256" key="8">
    <source>
        <dbReference type="ARBA" id="ARBA00023136"/>
    </source>
</evidence>
<name>A0AAI9MWQ3_PROST</name>
<proteinExistence type="inferred from homology"/>
<feature type="transmembrane region" description="Helical" evidence="9">
    <location>
        <begin position="12"/>
        <end position="41"/>
    </location>
</feature>
<keyword evidence="5 9" id="KW-0812">Transmembrane</keyword>
<dbReference type="PANTHER" id="PTHR30330">
    <property type="entry name" value="AGSS FAMILY TRANSPORTER, SODIUM-ALANINE"/>
    <property type="match status" value="1"/>
</dbReference>
<dbReference type="RefSeq" id="WP_154622279.1">
    <property type="nucleotide sequence ID" value="NZ_CP119540.1"/>
</dbReference>
<keyword evidence="7 9" id="KW-1133">Transmembrane helix</keyword>
<comment type="caution">
    <text evidence="11">The sequence shown here is derived from an EMBL/GenBank/DDBJ whole genome shotgun (WGS) entry which is preliminary data.</text>
</comment>
<evidence type="ECO:0000313" key="11">
    <source>
        <dbReference type="EMBL" id="EMP9434172.1"/>
    </source>
</evidence>
<dbReference type="AlphaFoldDB" id="A0AAI9MWQ3"/>
<feature type="transmembrane region" description="Helical" evidence="9">
    <location>
        <begin position="355"/>
        <end position="374"/>
    </location>
</feature>
<feature type="transmembrane region" description="Helical" evidence="9">
    <location>
        <begin position="174"/>
        <end position="193"/>
    </location>
</feature>
<keyword evidence="9" id="KW-0997">Cell inner membrane</keyword>
<keyword evidence="6 9" id="KW-0769">Symport</keyword>
<keyword evidence="4" id="KW-1003">Cell membrane</keyword>
<feature type="transmembrane region" description="Helical" evidence="9">
    <location>
        <begin position="91"/>
        <end position="115"/>
    </location>
</feature>
<keyword evidence="3 9" id="KW-0813">Transport</keyword>
<feature type="transmembrane region" description="Helical" evidence="9">
    <location>
        <begin position="135"/>
        <end position="154"/>
    </location>
</feature>